<accession>A0A918EKY6</accession>
<dbReference type="InterPro" id="IPR023006">
    <property type="entry name" value="YchJ-like"/>
</dbReference>
<dbReference type="EMBL" id="BMSV01000008">
    <property type="protein sequence ID" value="GGQ19003.1"/>
    <property type="molecule type" value="Genomic_DNA"/>
</dbReference>
<evidence type="ECO:0000256" key="1">
    <source>
        <dbReference type="HAMAP-Rule" id="MF_00612"/>
    </source>
</evidence>
<dbReference type="GO" id="GO:0035556">
    <property type="term" value="P:intracellular signal transduction"/>
    <property type="evidence" value="ECO:0007669"/>
    <property type="project" value="InterPro"/>
</dbReference>
<keyword evidence="5" id="KW-1185">Reference proteome</keyword>
<dbReference type="GO" id="GO:0004435">
    <property type="term" value="F:phosphatidylinositol-4,5-bisphosphate phospholipase C activity"/>
    <property type="evidence" value="ECO:0007669"/>
    <property type="project" value="InterPro"/>
</dbReference>
<dbReference type="PANTHER" id="PTHR33747">
    <property type="entry name" value="UPF0225 PROTEIN SCO1677"/>
    <property type="match status" value="1"/>
</dbReference>
<name>A0A918EKY6_9ACTN</name>
<gene>
    <name evidence="4" type="ORF">GCM10010249_42080</name>
</gene>
<dbReference type="InterPro" id="IPR032710">
    <property type="entry name" value="NTF2-like_dom_sf"/>
</dbReference>
<dbReference type="InterPro" id="IPR048469">
    <property type="entry name" value="YchJ-like_M"/>
</dbReference>
<dbReference type="InterPro" id="IPR001711">
    <property type="entry name" value="PLipase_C_Pinositol-sp_Y"/>
</dbReference>
<dbReference type="PROSITE" id="PS50008">
    <property type="entry name" value="PIPLC_Y_DOMAIN"/>
    <property type="match status" value="1"/>
</dbReference>
<dbReference type="GO" id="GO:0006629">
    <property type="term" value="P:lipid metabolic process"/>
    <property type="evidence" value="ECO:0007669"/>
    <property type="project" value="InterPro"/>
</dbReference>
<sequence length="159" mass="17533">MAGTRLETAAGHNGPMSRRKPRPKPAPAAPAVRPEGPCPCGLPAPYAECCGRFHAGDAKAPTAERLMRSRYSAFVTRDEPYLLRTWSPATRPHAVDFDPDTRWEGLEVLDTTDGTLFHTTGTVTFTARYTHRGEPGALRERSRFEKADGGWLYVDGTFD</sequence>
<evidence type="ECO:0000256" key="2">
    <source>
        <dbReference type="SAM" id="MobiDB-lite"/>
    </source>
</evidence>
<comment type="caution">
    <text evidence="4">The sequence shown here is derived from an EMBL/GenBank/DDBJ whole genome shotgun (WGS) entry which is preliminary data.</text>
</comment>
<comment type="similarity">
    <text evidence="1">Belongs to the UPF0225 family.</text>
</comment>
<evidence type="ECO:0000313" key="4">
    <source>
        <dbReference type="EMBL" id="GGQ19003.1"/>
    </source>
</evidence>
<evidence type="ECO:0000313" key="5">
    <source>
        <dbReference type="Proteomes" id="UP000654123"/>
    </source>
</evidence>
<dbReference type="SUPFAM" id="SSF54427">
    <property type="entry name" value="NTF2-like"/>
    <property type="match status" value="1"/>
</dbReference>
<protein>
    <recommendedName>
        <fullName evidence="1">UPF0225 protein GCM10010249_42080</fullName>
    </recommendedName>
</protein>
<organism evidence="4 5">
    <name type="scientific">Streptomyces roseolilacinus</name>
    <dbReference type="NCBI Taxonomy" id="66904"/>
    <lineage>
        <taxon>Bacteria</taxon>
        <taxon>Bacillati</taxon>
        <taxon>Actinomycetota</taxon>
        <taxon>Actinomycetes</taxon>
        <taxon>Kitasatosporales</taxon>
        <taxon>Streptomycetaceae</taxon>
        <taxon>Streptomyces</taxon>
    </lineage>
</organism>
<dbReference type="HAMAP" id="MF_00612">
    <property type="entry name" value="UPF0225"/>
    <property type="match status" value="1"/>
</dbReference>
<evidence type="ECO:0000259" key="3">
    <source>
        <dbReference type="PROSITE" id="PS50008"/>
    </source>
</evidence>
<dbReference type="AlphaFoldDB" id="A0A918EKY6"/>
<proteinExistence type="inferred from homology"/>
<dbReference type="Proteomes" id="UP000654123">
    <property type="component" value="Unassembled WGS sequence"/>
</dbReference>
<reference evidence="4" key="2">
    <citation type="submission" date="2020-09" db="EMBL/GenBank/DDBJ databases">
        <authorList>
            <person name="Sun Q."/>
            <person name="Ohkuma M."/>
        </authorList>
    </citation>
    <scope>NUCLEOTIDE SEQUENCE</scope>
    <source>
        <strain evidence="4">JCM 4335</strain>
    </source>
</reference>
<feature type="domain" description="PI-PLC Y-box" evidence="3">
    <location>
        <begin position="57"/>
        <end position="103"/>
    </location>
</feature>
<reference evidence="4" key="1">
    <citation type="journal article" date="2014" name="Int. J. Syst. Evol. Microbiol.">
        <title>Complete genome sequence of Corynebacterium casei LMG S-19264T (=DSM 44701T), isolated from a smear-ripened cheese.</title>
        <authorList>
            <consortium name="US DOE Joint Genome Institute (JGI-PGF)"/>
            <person name="Walter F."/>
            <person name="Albersmeier A."/>
            <person name="Kalinowski J."/>
            <person name="Ruckert C."/>
        </authorList>
    </citation>
    <scope>NUCLEOTIDE SEQUENCE</scope>
    <source>
        <strain evidence="4">JCM 4335</strain>
    </source>
</reference>
<feature type="region of interest" description="Disordered" evidence="2">
    <location>
        <begin position="1"/>
        <end position="36"/>
    </location>
</feature>
<dbReference type="PANTHER" id="PTHR33747:SF1">
    <property type="entry name" value="ADENYLATE CYCLASE-ASSOCIATED CAP C-TERMINAL DOMAIN-CONTAINING PROTEIN"/>
    <property type="match status" value="1"/>
</dbReference>
<dbReference type="Gene3D" id="3.10.450.50">
    <property type="match status" value="1"/>
</dbReference>
<dbReference type="Pfam" id="PF17775">
    <property type="entry name" value="YchJ_M-like"/>
    <property type="match status" value="1"/>
</dbReference>